<organism evidence="1 2">
    <name type="scientific">Cellulomonas algicola</name>
    <dbReference type="NCBI Taxonomy" id="2071633"/>
    <lineage>
        <taxon>Bacteria</taxon>
        <taxon>Bacillati</taxon>
        <taxon>Actinomycetota</taxon>
        <taxon>Actinomycetes</taxon>
        <taxon>Micrococcales</taxon>
        <taxon>Cellulomonadaceae</taxon>
        <taxon>Cellulomonas</taxon>
    </lineage>
</organism>
<evidence type="ECO:0000313" key="1">
    <source>
        <dbReference type="EMBL" id="GCD19791.1"/>
    </source>
</evidence>
<protein>
    <submittedName>
        <fullName evidence="1">Uncharacterized protein</fullName>
    </submittedName>
</protein>
<gene>
    <name evidence="1" type="ORF">CTKZ_13530</name>
</gene>
<dbReference type="Proteomes" id="UP000288246">
    <property type="component" value="Unassembled WGS sequence"/>
</dbReference>
<dbReference type="EMBL" id="BHYL01000096">
    <property type="protein sequence ID" value="GCD19791.1"/>
    <property type="molecule type" value="Genomic_DNA"/>
</dbReference>
<comment type="caution">
    <text evidence="1">The sequence shown here is derived from an EMBL/GenBank/DDBJ whole genome shotgun (WGS) entry which is preliminary data.</text>
</comment>
<sequence length="151" mass="15344">MRTPRPVFIVSLAVVAVGAVVAVTVPGVLRAVDGHLRAEAVERGAALPMPDGAVEQTGCHVDDLVACWGVDRAVADVAADLAAGLGATDGGTLEQDCSATLVAPDLESDACHVFLRLERGHGVFAFVDPTVDLDEDGASVVTGASVSLSAW</sequence>
<dbReference type="RefSeq" id="WP_124342323.1">
    <property type="nucleotide sequence ID" value="NZ_BHYL01000096.1"/>
</dbReference>
<proteinExistence type="predicted"/>
<dbReference type="AlphaFoldDB" id="A0A401UYL8"/>
<name>A0A401UYL8_9CELL</name>
<reference evidence="1 2" key="1">
    <citation type="submission" date="2018-11" db="EMBL/GenBank/DDBJ databases">
        <title>Draft genome sequence of Cellulomonas takizawaensis strain TKZ-21.</title>
        <authorList>
            <person name="Yamamura H."/>
            <person name="Hayashi T."/>
            <person name="Hamada M."/>
            <person name="Serisawa Y."/>
            <person name="Matsuyama K."/>
            <person name="Nakagawa Y."/>
            <person name="Otoguro M."/>
            <person name="Yanagida F."/>
            <person name="Hayakawa M."/>
        </authorList>
    </citation>
    <scope>NUCLEOTIDE SEQUENCE [LARGE SCALE GENOMIC DNA]</scope>
    <source>
        <strain evidence="1 2">TKZ-21</strain>
    </source>
</reference>
<keyword evidence="2" id="KW-1185">Reference proteome</keyword>
<evidence type="ECO:0000313" key="2">
    <source>
        <dbReference type="Proteomes" id="UP000288246"/>
    </source>
</evidence>
<accession>A0A401UYL8</accession>